<sequence>MSDVFADLVGQAEPVATLRQAASAAARVVAGEQVAAGAMTHAWIFTGPPGSGRSVAARSFAAALECERDGAGCGECHGCHTTLGKTHADVRFVVPEGLSIGVNEMRALVLRAASAPSGGRWQIVVIEDADRLTEQAGNALLKAIEEPPPRTVFLLCTPSTHPDDISVTIRSRCRVVALRQPPADAVAEVLVRRDHIAPDVAAWAAAASQGHVGRAKRLANDTEARGRREAVLSVPRRLTGVGACFEAASALIKAAEAEAAEQLVETDASERAALEQALGAGGTGRGAAGAMRGAAGQLKDLERRQKSRATRSKRDALDRALVDLAGFYRDVLITNMRAPVAVVHTDVAGQSEAAAGKWSPESALRRLEAVLACRQAIDENVKPEIAVEAMMLSLWRG</sequence>
<dbReference type="InterPro" id="IPR004622">
    <property type="entry name" value="DNA_pol_HolB"/>
</dbReference>
<dbReference type="NCBIfam" id="TIGR00678">
    <property type="entry name" value="holB"/>
    <property type="match status" value="1"/>
</dbReference>
<protein>
    <submittedName>
        <fullName evidence="3">DNA polymerase III subunit delta</fullName>
        <ecNumber evidence="3">2.7.7.7</ecNumber>
    </submittedName>
</protein>
<keyword evidence="4" id="KW-1185">Reference proteome</keyword>
<dbReference type="EC" id="2.7.7.7" evidence="3"/>
<dbReference type="InterPro" id="IPR003593">
    <property type="entry name" value="AAA+_ATPase"/>
</dbReference>
<feature type="region of interest" description="Disordered" evidence="1">
    <location>
        <begin position="280"/>
        <end position="312"/>
    </location>
</feature>
<dbReference type="Gene3D" id="3.40.50.300">
    <property type="entry name" value="P-loop containing nucleotide triphosphate hydrolases"/>
    <property type="match status" value="1"/>
</dbReference>
<organism evidence="3 4">
    <name type="scientific">Paractinoplanes lichenicola</name>
    <dbReference type="NCBI Taxonomy" id="2802976"/>
    <lineage>
        <taxon>Bacteria</taxon>
        <taxon>Bacillati</taxon>
        <taxon>Actinomycetota</taxon>
        <taxon>Actinomycetes</taxon>
        <taxon>Micromonosporales</taxon>
        <taxon>Micromonosporaceae</taxon>
        <taxon>Paractinoplanes</taxon>
    </lineage>
</organism>
<dbReference type="InterPro" id="IPR050238">
    <property type="entry name" value="DNA_Rep/Repair_Clamp_Loader"/>
</dbReference>
<reference evidence="3 4" key="1">
    <citation type="submission" date="2021-01" db="EMBL/GenBank/DDBJ databases">
        <title>Actinoplanes sp. nov. LDG1-01 isolated from lichen.</title>
        <authorList>
            <person name="Saeng-In P."/>
            <person name="Phongsopitanun W."/>
            <person name="Kanchanasin P."/>
            <person name="Yuki M."/>
            <person name="Kudo T."/>
            <person name="Ohkuma M."/>
            <person name="Tanasupawat S."/>
        </authorList>
    </citation>
    <scope>NUCLEOTIDE SEQUENCE [LARGE SCALE GENOMIC DNA]</scope>
    <source>
        <strain evidence="3 4">LDG1-01</strain>
    </source>
</reference>
<dbReference type="PANTHER" id="PTHR11669:SF8">
    <property type="entry name" value="DNA POLYMERASE III SUBUNIT DELTA"/>
    <property type="match status" value="1"/>
</dbReference>
<comment type="caution">
    <text evidence="3">The sequence shown here is derived from an EMBL/GenBank/DDBJ whole genome shotgun (WGS) entry which is preliminary data.</text>
</comment>
<feature type="domain" description="AAA+ ATPase" evidence="2">
    <location>
        <begin position="39"/>
        <end position="181"/>
    </location>
</feature>
<dbReference type="PANTHER" id="PTHR11669">
    <property type="entry name" value="REPLICATION FACTOR C / DNA POLYMERASE III GAMMA-TAU SUBUNIT"/>
    <property type="match status" value="1"/>
</dbReference>
<evidence type="ECO:0000313" key="4">
    <source>
        <dbReference type="Proteomes" id="UP000598996"/>
    </source>
</evidence>
<proteinExistence type="predicted"/>
<dbReference type="Proteomes" id="UP000598996">
    <property type="component" value="Unassembled WGS sequence"/>
</dbReference>
<dbReference type="GO" id="GO:0003887">
    <property type="term" value="F:DNA-directed DNA polymerase activity"/>
    <property type="evidence" value="ECO:0007669"/>
    <property type="project" value="UniProtKB-EC"/>
</dbReference>
<dbReference type="NCBIfam" id="NF005926">
    <property type="entry name" value="PRK07940.1"/>
    <property type="match status" value="1"/>
</dbReference>
<dbReference type="EMBL" id="JAENHO010000016">
    <property type="protein sequence ID" value="MBL7260987.1"/>
    <property type="molecule type" value="Genomic_DNA"/>
</dbReference>
<keyword evidence="3" id="KW-0548">Nucleotidyltransferase</keyword>
<name>A0ABS1W2M9_9ACTN</name>
<keyword evidence="3" id="KW-0808">Transferase</keyword>
<dbReference type="RefSeq" id="WP_202997698.1">
    <property type="nucleotide sequence ID" value="NZ_JAENHO010000016.1"/>
</dbReference>
<evidence type="ECO:0000313" key="3">
    <source>
        <dbReference type="EMBL" id="MBL7260987.1"/>
    </source>
</evidence>
<gene>
    <name evidence="3" type="ORF">JKJ07_42565</name>
</gene>
<dbReference type="InterPro" id="IPR027417">
    <property type="entry name" value="P-loop_NTPase"/>
</dbReference>
<dbReference type="SMART" id="SM00382">
    <property type="entry name" value="AAA"/>
    <property type="match status" value="1"/>
</dbReference>
<evidence type="ECO:0000259" key="2">
    <source>
        <dbReference type="SMART" id="SM00382"/>
    </source>
</evidence>
<evidence type="ECO:0000256" key="1">
    <source>
        <dbReference type="SAM" id="MobiDB-lite"/>
    </source>
</evidence>
<dbReference type="SUPFAM" id="SSF52540">
    <property type="entry name" value="P-loop containing nucleoside triphosphate hydrolases"/>
    <property type="match status" value="1"/>
</dbReference>
<accession>A0ABS1W2M9</accession>
<dbReference type="Pfam" id="PF13177">
    <property type="entry name" value="DNA_pol3_delta2"/>
    <property type="match status" value="1"/>
</dbReference>